<feature type="transmembrane region" description="Helical" evidence="1">
    <location>
        <begin position="135"/>
        <end position="157"/>
    </location>
</feature>
<feature type="transmembrane region" description="Helical" evidence="1">
    <location>
        <begin position="20"/>
        <end position="38"/>
    </location>
</feature>
<gene>
    <name evidence="2" type="ORF">GCM10022381_29930</name>
</gene>
<dbReference type="EMBL" id="BAABCN010000010">
    <property type="protein sequence ID" value="GAA3885800.1"/>
    <property type="molecule type" value="Genomic_DNA"/>
</dbReference>
<dbReference type="Proteomes" id="UP001501803">
    <property type="component" value="Unassembled WGS sequence"/>
</dbReference>
<proteinExistence type="predicted"/>
<dbReference type="PANTHER" id="PTHR23523:SF2">
    <property type="entry name" value="2-NITROIMIDAZOLE TRANSPORTER"/>
    <property type="match status" value="1"/>
</dbReference>
<dbReference type="Pfam" id="PF07690">
    <property type="entry name" value="MFS_1"/>
    <property type="match status" value="1"/>
</dbReference>
<organism evidence="2 3">
    <name type="scientific">Leifsonia kafniensis</name>
    <dbReference type="NCBI Taxonomy" id="475957"/>
    <lineage>
        <taxon>Bacteria</taxon>
        <taxon>Bacillati</taxon>
        <taxon>Actinomycetota</taxon>
        <taxon>Actinomycetes</taxon>
        <taxon>Micrococcales</taxon>
        <taxon>Microbacteriaceae</taxon>
        <taxon>Leifsonia</taxon>
    </lineage>
</organism>
<dbReference type="PANTHER" id="PTHR23523">
    <property type="match status" value="1"/>
</dbReference>
<keyword evidence="3" id="KW-1185">Reference proteome</keyword>
<sequence>MAAGTLGLVGRSLANDELTILGSTLGLFAALGVANILLPALVKKYFPDRIGLLTAAFTVAMALSTMLPAALAVPVADAANWRFSMGMWAIFAAAAVIPWIILIVRSRRAAHPSPAEGSPTPIDTRAFGRLWRLPLAWALTLVFATAGGIAYSTFAWIPAILGDTVGFSPAAGGVMLALFALVAVVTSVLAPIIMTRSNRVLPLFLVSLACGFIGVAGLIWVPAWNTWLWIVLLNLATTTFPMTMMLLGMRVRSAETAVALSGFVQSIGYLIAALFPIGFGILHDLTGSWTPALALWMLLLAAALPAGFVVARPITIEAQWERHTGRQW</sequence>
<dbReference type="SUPFAM" id="SSF103473">
    <property type="entry name" value="MFS general substrate transporter"/>
    <property type="match status" value="1"/>
</dbReference>
<protein>
    <submittedName>
        <fullName evidence="2">MFS transporter</fullName>
    </submittedName>
</protein>
<feature type="transmembrane region" description="Helical" evidence="1">
    <location>
        <begin position="259"/>
        <end position="281"/>
    </location>
</feature>
<name>A0ABP7KS89_9MICO</name>
<keyword evidence="1" id="KW-0472">Membrane</keyword>
<reference evidence="3" key="1">
    <citation type="journal article" date="2019" name="Int. J. Syst. Evol. Microbiol.">
        <title>The Global Catalogue of Microorganisms (GCM) 10K type strain sequencing project: providing services to taxonomists for standard genome sequencing and annotation.</title>
        <authorList>
            <consortium name="The Broad Institute Genomics Platform"/>
            <consortium name="The Broad Institute Genome Sequencing Center for Infectious Disease"/>
            <person name="Wu L."/>
            <person name="Ma J."/>
        </authorList>
    </citation>
    <scope>NUCLEOTIDE SEQUENCE [LARGE SCALE GENOMIC DNA]</scope>
    <source>
        <strain evidence="3">JCM 17021</strain>
    </source>
</reference>
<comment type="caution">
    <text evidence="2">The sequence shown here is derived from an EMBL/GenBank/DDBJ whole genome shotgun (WGS) entry which is preliminary data.</text>
</comment>
<evidence type="ECO:0000313" key="3">
    <source>
        <dbReference type="Proteomes" id="UP001501803"/>
    </source>
</evidence>
<keyword evidence="1" id="KW-1133">Transmembrane helix</keyword>
<keyword evidence="1" id="KW-0812">Transmembrane</keyword>
<feature type="transmembrane region" description="Helical" evidence="1">
    <location>
        <begin position="293"/>
        <end position="311"/>
    </location>
</feature>
<dbReference type="Gene3D" id="1.20.1250.20">
    <property type="entry name" value="MFS general substrate transporter like domains"/>
    <property type="match status" value="1"/>
</dbReference>
<feature type="transmembrane region" description="Helical" evidence="1">
    <location>
        <begin position="50"/>
        <end position="73"/>
    </location>
</feature>
<accession>A0ABP7KS89</accession>
<feature type="transmembrane region" description="Helical" evidence="1">
    <location>
        <begin position="200"/>
        <end position="221"/>
    </location>
</feature>
<dbReference type="InterPro" id="IPR036259">
    <property type="entry name" value="MFS_trans_sf"/>
</dbReference>
<feature type="transmembrane region" description="Helical" evidence="1">
    <location>
        <begin position="85"/>
        <end position="104"/>
    </location>
</feature>
<feature type="transmembrane region" description="Helical" evidence="1">
    <location>
        <begin position="227"/>
        <end position="247"/>
    </location>
</feature>
<dbReference type="InterPro" id="IPR052524">
    <property type="entry name" value="MFS_Cyanate_Porter"/>
</dbReference>
<feature type="transmembrane region" description="Helical" evidence="1">
    <location>
        <begin position="169"/>
        <end position="193"/>
    </location>
</feature>
<evidence type="ECO:0000256" key="1">
    <source>
        <dbReference type="SAM" id="Phobius"/>
    </source>
</evidence>
<dbReference type="InterPro" id="IPR011701">
    <property type="entry name" value="MFS"/>
</dbReference>
<evidence type="ECO:0000313" key="2">
    <source>
        <dbReference type="EMBL" id="GAA3885800.1"/>
    </source>
</evidence>